<accession>A0AAU7LVT5</accession>
<sequence length="84" mass="9369">MSQVTIYMDDDAIARAKASAAAAKLSLSAWISKLVKEQTPEVDANGYPVGFFEEISANAYLWKDFPLAEEMRANETPDLPRESW</sequence>
<proteinExistence type="predicted"/>
<dbReference type="AlphaFoldDB" id="A0AAU7LVT5"/>
<evidence type="ECO:0008006" key="2">
    <source>
        <dbReference type="Google" id="ProtNLM"/>
    </source>
</evidence>
<name>A0AAU7LVT5_9BURK</name>
<dbReference type="RefSeq" id="WP_349281097.1">
    <property type="nucleotide sequence ID" value="NZ_CBCSCU010000004.1"/>
</dbReference>
<evidence type="ECO:0000313" key="1">
    <source>
        <dbReference type="EMBL" id="XBP71740.1"/>
    </source>
</evidence>
<reference evidence="1" key="1">
    <citation type="submission" date="2024-05" db="EMBL/GenBank/DDBJ databases">
        <authorList>
            <person name="Bunk B."/>
            <person name="Swiderski J."/>
            <person name="Sproer C."/>
            <person name="Thiel V."/>
        </authorList>
    </citation>
    <scope>NUCLEOTIDE SEQUENCE</scope>
    <source>
        <strain evidence="1">DSM 17735</strain>
    </source>
</reference>
<organism evidence="1">
    <name type="scientific">Polaromonas hydrogenivorans</name>
    <dbReference type="NCBI Taxonomy" id="335476"/>
    <lineage>
        <taxon>Bacteria</taxon>
        <taxon>Pseudomonadati</taxon>
        <taxon>Pseudomonadota</taxon>
        <taxon>Betaproteobacteria</taxon>
        <taxon>Burkholderiales</taxon>
        <taxon>Comamonadaceae</taxon>
        <taxon>Polaromonas</taxon>
    </lineage>
</organism>
<protein>
    <recommendedName>
        <fullName evidence="2">CopG family transcriptional regulator</fullName>
    </recommendedName>
</protein>
<dbReference type="EMBL" id="CP157675">
    <property type="protein sequence ID" value="XBP71740.1"/>
    <property type="molecule type" value="Genomic_DNA"/>
</dbReference>
<gene>
    <name evidence="1" type="ORF">ABLV49_08080</name>
</gene>